<feature type="non-terminal residue" evidence="1">
    <location>
        <position position="28"/>
    </location>
</feature>
<reference evidence="1" key="1">
    <citation type="submission" date="2018-05" db="EMBL/GenBank/DDBJ databases">
        <authorList>
            <person name="Lanie J.A."/>
            <person name="Ng W.-L."/>
            <person name="Kazmierczak K.M."/>
            <person name="Andrzejewski T.M."/>
            <person name="Davidsen T.M."/>
            <person name="Wayne K.J."/>
            <person name="Tettelin H."/>
            <person name="Glass J.I."/>
            <person name="Rusch D."/>
            <person name="Podicherti R."/>
            <person name="Tsui H.-C.T."/>
            <person name="Winkler M.E."/>
        </authorList>
    </citation>
    <scope>NUCLEOTIDE SEQUENCE</scope>
</reference>
<sequence length="28" mass="3353">MKKILNDPFKYVDEMLEGLCLAHPDLYR</sequence>
<evidence type="ECO:0000313" key="1">
    <source>
        <dbReference type="EMBL" id="SVB52701.1"/>
    </source>
</evidence>
<proteinExistence type="predicted"/>
<dbReference type="EMBL" id="UINC01045667">
    <property type="protein sequence ID" value="SVB52701.1"/>
    <property type="molecule type" value="Genomic_DNA"/>
</dbReference>
<protein>
    <recommendedName>
        <fullName evidence="2">DhaK domain-containing protein</fullName>
    </recommendedName>
</protein>
<organism evidence="1">
    <name type="scientific">marine metagenome</name>
    <dbReference type="NCBI Taxonomy" id="408172"/>
    <lineage>
        <taxon>unclassified sequences</taxon>
        <taxon>metagenomes</taxon>
        <taxon>ecological metagenomes</taxon>
    </lineage>
</organism>
<accession>A0A382ERU0</accession>
<evidence type="ECO:0008006" key="2">
    <source>
        <dbReference type="Google" id="ProtNLM"/>
    </source>
</evidence>
<name>A0A382ERU0_9ZZZZ</name>
<gene>
    <name evidence="1" type="ORF">METZ01_LOCUS205555</name>
</gene>
<dbReference type="AlphaFoldDB" id="A0A382ERU0"/>